<organism evidence="2 3">
    <name type="scientific">Haloarchaeobius litoreus</name>
    <dbReference type="NCBI Taxonomy" id="755306"/>
    <lineage>
        <taxon>Archaea</taxon>
        <taxon>Methanobacteriati</taxon>
        <taxon>Methanobacteriota</taxon>
        <taxon>Stenosarchaea group</taxon>
        <taxon>Halobacteria</taxon>
        <taxon>Halobacteriales</taxon>
        <taxon>Halorubellaceae</taxon>
        <taxon>Haloarchaeobius</taxon>
    </lineage>
</organism>
<accession>A0ABD6DN92</accession>
<feature type="region of interest" description="Disordered" evidence="1">
    <location>
        <begin position="1"/>
        <end position="23"/>
    </location>
</feature>
<name>A0ABD6DN92_9EURY</name>
<dbReference type="Proteomes" id="UP001597034">
    <property type="component" value="Unassembled WGS sequence"/>
</dbReference>
<dbReference type="EC" id="4.99.1.2" evidence="2"/>
<dbReference type="InterPro" id="IPR053717">
    <property type="entry name" value="MerB_lyase_sf"/>
</dbReference>
<dbReference type="Gene3D" id="3.30.450.410">
    <property type="match status" value="1"/>
</dbReference>
<dbReference type="InterPro" id="IPR004927">
    <property type="entry name" value="MerB"/>
</dbReference>
<keyword evidence="2" id="KW-0456">Lyase</keyword>
<evidence type="ECO:0000313" key="3">
    <source>
        <dbReference type="Proteomes" id="UP001597034"/>
    </source>
</evidence>
<proteinExistence type="predicted"/>
<protein>
    <submittedName>
        <fullName evidence="2">Organomercurial lyase</fullName>
        <ecNumber evidence="2">4.99.1.2</ecNumber>
    </submittedName>
</protein>
<evidence type="ECO:0000313" key="2">
    <source>
        <dbReference type="EMBL" id="MFD1646812.1"/>
    </source>
</evidence>
<gene>
    <name evidence="2" type="primary">merB</name>
    <name evidence="2" type="ORF">ACFSBL_14065</name>
</gene>
<dbReference type="EMBL" id="JBHUDO010000003">
    <property type="protein sequence ID" value="MFD1646812.1"/>
    <property type="molecule type" value="Genomic_DNA"/>
</dbReference>
<dbReference type="SUPFAM" id="SSF160387">
    <property type="entry name" value="NosL/MerB-like"/>
    <property type="match status" value="1"/>
</dbReference>
<dbReference type="Pfam" id="PF03243">
    <property type="entry name" value="MerB"/>
    <property type="match status" value="1"/>
</dbReference>
<comment type="caution">
    <text evidence="2">The sequence shown here is derived from an EMBL/GenBank/DDBJ whole genome shotgun (WGS) entry which is preliminary data.</text>
</comment>
<dbReference type="AlphaFoldDB" id="A0ABD6DN92"/>
<reference evidence="2 3" key="1">
    <citation type="journal article" date="2019" name="Int. J. Syst. Evol. Microbiol.">
        <title>The Global Catalogue of Microorganisms (GCM) 10K type strain sequencing project: providing services to taxonomists for standard genome sequencing and annotation.</title>
        <authorList>
            <consortium name="The Broad Institute Genomics Platform"/>
            <consortium name="The Broad Institute Genome Sequencing Center for Infectious Disease"/>
            <person name="Wu L."/>
            <person name="Ma J."/>
        </authorList>
    </citation>
    <scope>NUCLEOTIDE SEQUENCE [LARGE SCALE GENOMIC DNA]</scope>
    <source>
        <strain evidence="2 3">CGMCC 1.10390</strain>
    </source>
</reference>
<keyword evidence="3" id="KW-1185">Reference proteome</keyword>
<sequence>MSDETCSCGGSGAERPTEGTDRWVDDRPVRSALLPDDVGRVMTAFFGTGPVETFDDFVAATREGAGGALAVEDLCHVDGETPHVARAAGETYRFRCFYDGVALAYLVDEPVEIRTESPAGTGIELRVTPDGEVETSPPEAVMSFGIATDAAAVTDPTAEAVYGQVCPYVKAFPSRDSYREWAAAVDAATVGVPIAAGLPIAAAFAE</sequence>
<dbReference type="RefSeq" id="WP_256401113.1">
    <property type="nucleotide sequence ID" value="NZ_JANHJR010000003.1"/>
</dbReference>
<evidence type="ECO:0000256" key="1">
    <source>
        <dbReference type="SAM" id="MobiDB-lite"/>
    </source>
</evidence>
<dbReference type="GO" id="GO:0018836">
    <property type="term" value="F:alkylmercury lyase activity"/>
    <property type="evidence" value="ECO:0007669"/>
    <property type="project" value="UniProtKB-EC"/>
</dbReference>